<keyword evidence="1" id="KW-0812">Transmembrane</keyword>
<feature type="transmembrane region" description="Helical" evidence="1">
    <location>
        <begin position="534"/>
        <end position="555"/>
    </location>
</feature>
<feature type="transmembrane region" description="Helical" evidence="1">
    <location>
        <begin position="370"/>
        <end position="392"/>
    </location>
</feature>
<dbReference type="RefSeq" id="WP_013244468.1">
    <property type="nucleotide sequence ID" value="NC_014330.1"/>
</dbReference>
<dbReference type="AlphaFoldDB" id="D8IEE5"/>
<feature type="transmembrane region" description="Helical" evidence="1">
    <location>
        <begin position="653"/>
        <end position="673"/>
    </location>
</feature>
<protein>
    <submittedName>
        <fullName evidence="2">Putative membrane protein</fullName>
    </submittedName>
</protein>
<feature type="transmembrane region" description="Helical" evidence="1">
    <location>
        <begin position="627"/>
        <end position="647"/>
    </location>
</feature>
<feature type="transmembrane region" description="Helical" evidence="1">
    <location>
        <begin position="680"/>
        <end position="700"/>
    </location>
</feature>
<sequence length="895" mass="105223">MKTKEILIKIFIVFSFVIIISIAVLGLLGIKERVGFLSDFNLNIDKTLYINGLDINETKKLFTLDDKLDYNSITNYIFTNDSITNYSYDFRIKYYSKVFRNSDIYDVYPNIENILNNNNFIKEIKMGEKGSPFGDFISSKIIYTEKIDNINYTLKLKHKIILFVLIILLVLIFYYYKNKILLLINNIPTLLVSNITNDSKNNYNIPIIIIFIFLPFVFFIYNHIRLSLYYYYMTDSTNQYTKDMLLISMNMMPEHLLHPNMIPLVLFKIIFIPFGRFFNIVTNITFEDFERSLNPYFIFTEMSEYSITIFYISFLLFLSIMFINGMKIINKYNIVKNKFLYTIISILIFIFFILPSSTHLFYIFNIFINIIRYETFGLLFASISLFFIILSSETKNCIDNKHKLYIIIAGIFSGFAILSKIQLAGWAVLIFIIYTLLNLDKLYKHKNENNNNINYKNIFILLFLFTIVLIIFNIVIYKLFITKSIESSYLLYDIDPKKLIYLQSLLPISFVILTLIISLIYFNKIKISYIVKLLIKYFVFYILAILSPLLLSLLLPNPFDSLANTYILSYAGGSILSIINWGYGYGDASKNVLKYLIIFMFLFALVLISIIIFIYKNKKINISKIKSSLIISILIFIISILFMNTIRKEGTDFLISVYLVKFSILLFFVNLLSYKKYNKIILVICIIFLSINTYKSLVYIKNSIPNIFLINNNIYYNQNIWKTHTYGTDRGTIYTNIMSISSINTNVWNSSFYWSKDIRKTKSLLTQTYSRLTDVTVSDIGAVISKESNEYISNIDKNISGGLLLILKNNYNYINLRPDYDFYFISDIEYKKEDERINFTNYGFYINGKKYFVYKLNMKTFQEIPYGYDGNYNFKKGEDFNRGFILINDKLAKGL</sequence>
<dbReference type="GeneID" id="56440098"/>
<dbReference type="HOGENOM" id="CLU_323580_0_0_12"/>
<dbReference type="InParanoid" id="D8IEE5"/>
<keyword evidence="1" id="KW-0472">Membrane</keyword>
<reference evidence="2 3" key="1">
    <citation type="journal article" date="2010" name="PLoS ONE">
        <title>The complete genome sequence of the pathogenic intestinal spirochete Brachyspira pilosicoli and comparison with other Brachyspira genomes.</title>
        <authorList>
            <person name="Wanchanthuek P."/>
            <person name="Bellgard M.I."/>
            <person name="La T."/>
            <person name="Ryan K."/>
            <person name="Moolhuijzen P."/>
            <person name="Chapman B."/>
            <person name="Black M."/>
            <person name="Schibeci D."/>
            <person name="Hunter A."/>
            <person name="Barrero R."/>
            <person name="Phillips N.D."/>
            <person name="Hampson D.J."/>
        </authorList>
    </citation>
    <scope>NUCLEOTIDE SEQUENCE [LARGE SCALE GENOMIC DNA]</scope>
    <source>
        <strain evidence="3">ATCC BAA-1826 / 95/1000</strain>
    </source>
</reference>
<feature type="transmembrane region" description="Helical" evidence="1">
    <location>
        <begin position="592"/>
        <end position="615"/>
    </location>
</feature>
<feature type="transmembrane region" description="Helical" evidence="1">
    <location>
        <begin position="160"/>
        <end position="176"/>
    </location>
</feature>
<keyword evidence="1" id="KW-1133">Transmembrane helix</keyword>
<dbReference type="EMBL" id="CP002025">
    <property type="protein sequence ID" value="ADK31518.1"/>
    <property type="molecule type" value="Genomic_DNA"/>
</dbReference>
<name>D8IEE5_BRAP9</name>
<proteinExistence type="predicted"/>
<evidence type="ECO:0000313" key="3">
    <source>
        <dbReference type="Proteomes" id="UP000000332"/>
    </source>
</evidence>
<dbReference type="STRING" id="759914.BP951000_1535"/>
<feature type="transmembrane region" description="Helical" evidence="1">
    <location>
        <begin position="203"/>
        <end position="224"/>
    </location>
</feature>
<keyword evidence="3" id="KW-1185">Reference proteome</keyword>
<feature type="transmembrane region" description="Helical" evidence="1">
    <location>
        <begin position="339"/>
        <end position="364"/>
    </location>
</feature>
<feature type="transmembrane region" description="Helical" evidence="1">
    <location>
        <begin position="500"/>
        <end position="522"/>
    </location>
</feature>
<feature type="transmembrane region" description="Helical" evidence="1">
    <location>
        <begin position="261"/>
        <end position="285"/>
    </location>
</feature>
<feature type="transmembrane region" description="Helical" evidence="1">
    <location>
        <begin position="457"/>
        <end position="480"/>
    </location>
</feature>
<dbReference type="eggNOG" id="COG1368">
    <property type="taxonomic scope" value="Bacteria"/>
</dbReference>
<feature type="transmembrane region" description="Helical" evidence="1">
    <location>
        <begin position="305"/>
        <end position="327"/>
    </location>
</feature>
<evidence type="ECO:0000313" key="2">
    <source>
        <dbReference type="EMBL" id="ADK31518.1"/>
    </source>
</evidence>
<feature type="transmembrane region" description="Helical" evidence="1">
    <location>
        <begin position="6"/>
        <end position="30"/>
    </location>
</feature>
<evidence type="ECO:0000256" key="1">
    <source>
        <dbReference type="SAM" id="Phobius"/>
    </source>
</evidence>
<dbReference type="KEGG" id="bpo:BP951000_1535"/>
<feature type="transmembrane region" description="Helical" evidence="1">
    <location>
        <begin position="567"/>
        <end position="586"/>
    </location>
</feature>
<organism evidence="2 3">
    <name type="scientific">Brachyspira pilosicoli (strain ATCC BAA-1826 / 95/1000)</name>
    <dbReference type="NCBI Taxonomy" id="759914"/>
    <lineage>
        <taxon>Bacteria</taxon>
        <taxon>Pseudomonadati</taxon>
        <taxon>Spirochaetota</taxon>
        <taxon>Spirochaetia</taxon>
        <taxon>Brachyspirales</taxon>
        <taxon>Brachyspiraceae</taxon>
        <taxon>Brachyspira</taxon>
    </lineage>
</organism>
<accession>D8IEE5</accession>
<feature type="transmembrane region" description="Helical" evidence="1">
    <location>
        <begin position="404"/>
        <end position="437"/>
    </location>
</feature>
<gene>
    <name evidence="2" type="ordered locus">BP951000_1535</name>
</gene>
<dbReference type="Proteomes" id="UP000000332">
    <property type="component" value="Chromosome"/>
</dbReference>